<comment type="caution">
    <text evidence="2">The sequence shown here is derived from an EMBL/GenBank/DDBJ whole genome shotgun (WGS) entry which is preliminary data.</text>
</comment>
<dbReference type="NCBIfam" id="NF033550">
    <property type="entry name" value="transpos_ISL3"/>
    <property type="match status" value="1"/>
</dbReference>
<dbReference type="InterPro" id="IPR002560">
    <property type="entry name" value="Transposase_DDE"/>
</dbReference>
<dbReference type="InterPro" id="IPR047951">
    <property type="entry name" value="Transpos_ISL3"/>
</dbReference>
<dbReference type="AlphaFoldDB" id="A0A4Q2EC28"/>
<evidence type="ECO:0000313" key="3">
    <source>
        <dbReference type="Proteomes" id="UP000290624"/>
    </source>
</evidence>
<dbReference type="PANTHER" id="PTHR33498:SF1">
    <property type="entry name" value="TRANSPOSASE FOR INSERTION SEQUENCE ELEMENT IS1557"/>
    <property type="match status" value="1"/>
</dbReference>
<feature type="domain" description="Transposase IS204/IS1001/IS1096/IS1165 DDE" evidence="1">
    <location>
        <begin position="143"/>
        <end position="400"/>
    </location>
</feature>
<gene>
    <name evidence="2" type="ORF">C1706_13935</name>
</gene>
<organism evidence="2 3">
    <name type="scientific">Propioniciclava flava</name>
    <dbReference type="NCBI Taxonomy" id="2072026"/>
    <lineage>
        <taxon>Bacteria</taxon>
        <taxon>Bacillati</taxon>
        <taxon>Actinomycetota</taxon>
        <taxon>Actinomycetes</taxon>
        <taxon>Propionibacteriales</taxon>
        <taxon>Propionibacteriaceae</taxon>
        <taxon>Propioniciclava</taxon>
    </lineage>
</organism>
<accession>A0A4Q2EC28</accession>
<evidence type="ECO:0000313" key="2">
    <source>
        <dbReference type="EMBL" id="RXW31090.1"/>
    </source>
</evidence>
<dbReference type="OrthoDB" id="5150170at2"/>
<evidence type="ECO:0000259" key="1">
    <source>
        <dbReference type="Pfam" id="PF01610"/>
    </source>
</evidence>
<name>A0A4Q2EC28_9ACTN</name>
<dbReference type="PANTHER" id="PTHR33498">
    <property type="entry name" value="TRANSPOSASE FOR INSERTION SEQUENCE ELEMENT IS1557"/>
    <property type="match status" value="1"/>
</dbReference>
<proteinExistence type="predicted"/>
<protein>
    <submittedName>
        <fullName evidence="2">ISL3 family transposase</fullName>
    </submittedName>
</protein>
<sequence length="414" mass="45888">MVGVERDPGGAQVRVESAPAMMGCPSCGVIAASHGRRTVRLVDIPCFGAPTVVWWRKRTWECVEPSCPVGVFTEQDERVAKPRAMLTTRACRWVVEQVRREHASIAGLARQLATTWRTVWTSIAPILARAAADEARFAGVTTLGVDEHLWHHVDTRKRGPKELTGMVDLTRDKDGRVHARLLDLVPGRSGTVYKTWLDQRGKTFKANVEVATLDPFRGYKNAIDDKLADATAVLDAFHVVALAGHAVDEVRRRMQQETLGHRGRSGDPLYGIRNVLRCAAERLTDKQQARLAAAIAADERHDAVHVAWQCAQKVRAAYAHPDTSKGRELAEQVVDGFPSCPIPEIARLGRTLKQWKDAFLAYFDTGRASNGGTESINGLIELHRRIARGFRNRENYRLRMLLIGGGLTVPPPQV</sequence>
<dbReference type="Proteomes" id="UP000290624">
    <property type="component" value="Unassembled WGS sequence"/>
</dbReference>
<keyword evidence="3" id="KW-1185">Reference proteome</keyword>
<dbReference type="EMBL" id="PPCV01000022">
    <property type="protein sequence ID" value="RXW31090.1"/>
    <property type="molecule type" value="Genomic_DNA"/>
</dbReference>
<dbReference type="Pfam" id="PF01610">
    <property type="entry name" value="DDE_Tnp_ISL3"/>
    <property type="match status" value="1"/>
</dbReference>
<reference evidence="2 3" key="1">
    <citation type="submission" date="2018-01" db="EMBL/GenBank/DDBJ databases">
        <title>Lactibacter flavus gen. nov., sp. nov., a novel bacterium of the family Propionibacteriaceae isolated from raw milk and dairy products.</title>
        <authorList>
            <person name="Wenning M."/>
            <person name="Breitenwieser F."/>
            <person name="Huptas C."/>
            <person name="von Neubeck M."/>
            <person name="Busse H.-J."/>
            <person name="Scherer S."/>
        </authorList>
    </citation>
    <scope>NUCLEOTIDE SEQUENCE [LARGE SCALE GENOMIC DNA]</scope>
    <source>
        <strain evidence="2 3">VG341</strain>
    </source>
</reference>